<feature type="compositionally biased region" description="Polar residues" evidence="1">
    <location>
        <begin position="1504"/>
        <end position="1516"/>
    </location>
</feature>
<dbReference type="OMA" id="ATDYMET"/>
<feature type="region of interest" description="Disordered" evidence="1">
    <location>
        <begin position="1097"/>
        <end position="1124"/>
    </location>
</feature>
<feature type="compositionally biased region" description="Polar residues" evidence="1">
    <location>
        <begin position="703"/>
        <end position="714"/>
    </location>
</feature>
<feature type="compositionally biased region" description="Polar residues" evidence="1">
    <location>
        <begin position="1427"/>
        <end position="1439"/>
    </location>
</feature>
<feature type="compositionally biased region" description="Basic and acidic residues" evidence="1">
    <location>
        <begin position="168"/>
        <end position="179"/>
    </location>
</feature>
<protein>
    <submittedName>
        <fullName evidence="2">Uncharacterized protein</fullName>
    </submittedName>
</protein>
<feature type="compositionally biased region" description="Basic and acidic residues" evidence="1">
    <location>
        <begin position="1551"/>
        <end position="1565"/>
    </location>
</feature>
<name>A0A7M7JE30_VARDE</name>
<feature type="compositionally biased region" description="Basic and acidic residues" evidence="1">
    <location>
        <begin position="486"/>
        <end position="514"/>
    </location>
</feature>
<feature type="region of interest" description="Disordered" evidence="1">
    <location>
        <begin position="625"/>
        <end position="647"/>
    </location>
</feature>
<proteinExistence type="predicted"/>
<feature type="region of interest" description="Disordered" evidence="1">
    <location>
        <begin position="553"/>
        <end position="591"/>
    </location>
</feature>
<evidence type="ECO:0000256" key="1">
    <source>
        <dbReference type="SAM" id="MobiDB-lite"/>
    </source>
</evidence>
<feature type="compositionally biased region" description="Basic and acidic residues" evidence="1">
    <location>
        <begin position="1037"/>
        <end position="1047"/>
    </location>
</feature>
<feature type="region of interest" description="Disordered" evidence="1">
    <location>
        <begin position="1696"/>
        <end position="1757"/>
    </location>
</feature>
<feature type="compositionally biased region" description="Basic and acidic residues" evidence="1">
    <location>
        <begin position="1164"/>
        <end position="1174"/>
    </location>
</feature>
<organism evidence="2 3">
    <name type="scientific">Varroa destructor</name>
    <name type="common">Honeybee mite</name>
    <dbReference type="NCBI Taxonomy" id="109461"/>
    <lineage>
        <taxon>Eukaryota</taxon>
        <taxon>Metazoa</taxon>
        <taxon>Ecdysozoa</taxon>
        <taxon>Arthropoda</taxon>
        <taxon>Chelicerata</taxon>
        <taxon>Arachnida</taxon>
        <taxon>Acari</taxon>
        <taxon>Parasitiformes</taxon>
        <taxon>Mesostigmata</taxon>
        <taxon>Gamasina</taxon>
        <taxon>Dermanyssoidea</taxon>
        <taxon>Varroidae</taxon>
        <taxon>Varroa</taxon>
    </lineage>
</organism>
<feature type="region of interest" description="Disordered" evidence="1">
    <location>
        <begin position="468"/>
        <end position="526"/>
    </location>
</feature>
<feature type="compositionally biased region" description="Polar residues" evidence="1">
    <location>
        <begin position="340"/>
        <end position="349"/>
    </location>
</feature>
<feature type="compositionally biased region" description="Polar residues" evidence="1">
    <location>
        <begin position="1403"/>
        <end position="1419"/>
    </location>
</feature>
<dbReference type="InParanoid" id="A0A7M7JE30"/>
<dbReference type="Proteomes" id="UP000594260">
    <property type="component" value="Unplaced"/>
</dbReference>
<dbReference type="KEGG" id="vde:111245932"/>
<feature type="compositionally biased region" description="Polar residues" evidence="1">
    <location>
        <begin position="553"/>
        <end position="562"/>
    </location>
</feature>
<accession>A0A7M7JE30</accession>
<feature type="compositionally biased region" description="Basic and acidic residues" evidence="1">
    <location>
        <begin position="328"/>
        <end position="339"/>
    </location>
</feature>
<feature type="region of interest" description="Disordered" evidence="1">
    <location>
        <begin position="168"/>
        <end position="261"/>
    </location>
</feature>
<reference evidence="2" key="1">
    <citation type="submission" date="2021-01" db="UniProtKB">
        <authorList>
            <consortium name="EnsemblMetazoa"/>
        </authorList>
    </citation>
    <scope>IDENTIFICATION</scope>
</reference>
<feature type="region of interest" description="Disordered" evidence="1">
    <location>
        <begin position="26"/>
        <end position="127"/>
    </location>
</feature>
<feature type="region of interest" description="Disordered" evidence="1">
    <location>
        <begin position="1348"/>
        <end position="1372"/>
    </location>
</feature>
<dbReference type="RefSeq" id="XP_022650681.1">
    <property type="nucleotide sequence ID" value="XM_022794946.1"/>
</dbReference>
<feature type="compositionally biased region" description="Polar residues" evidence="1">
    <location>
        <begin position="670"/>
        <end position="681"/>
    </location>
</feature>
<feature type="region of interest" description="Disordered" evidence="1">
    <location>
        <begin position="670"/>
        <end position="717"/>
    </location>
</feature>
<sequence length="2401" mass="266605">MYHAKIALLRNRLLVPLDEVALKRRHDVPYTPQPECANTSTSSTQQSSPQQSSTSIVTDYELQKEMENALGPSKPAPPALYHAPTEEGSDDEPPRPAPVVINRGTPARKRAPRVGGSRSTTGEDGSPHVVFSKKLVLDPTDLDKAMLPHGEQSPAILKPSRFLKNLQPERKKAPKKDSTKPQSTSQDNLELYLMSPPPSPHAHDPDPVGKSTVNKKSDPQGVVNEKGIRSNTVLSIDADANKSSRIQRNRSGDNDRNRIEAVDNLAKNDRVSRNKEDIAPCCKCKCVNLGILQAKGRPRIVLDDTPAITDTKKSSNCLAEAPNNNRGLSKDRHDQRDNTKCPTQISVDPQYNEHNRKNRVLLHTSSKTSKLSMRTRYGNDTCYVNTCSYPVPSNPSSKKDKGSKTAKKNVLPQQELEENCKPGDSDNSASIDNKHGRDKYLAALKKFSDGNFELKGVNSDIKSLREKQKYLNPETRTSQTIPNRYKAPEFKKNPHLSEKGESSRQLNREKHELSRNNSKQLIRFDSEQPGSPFVVKLEDGQLEDVNAVVYTPQITHGQSRSPKGSLLPVKGGSLRNPDRKRLPTSSKGQESNFQLLKDCSEDGQPVKELNAKMVTRQTIRNRSEVPELACRSSRDRSPANGVPSEDCDRELHETRTITQSVKLFRVSSQPSTALKIESQNRAIFPSQPKDPPRKYRTGKRSSAESVQGKNASTMKRSRLVQEQMDLNQTTEPVDVSHSNDASSIHTTGVHSFAHSTAKPLQGTAKPMAMTVITTSVSTTSTTTKKVVNLIEEVTSELIPDEMSSSDLNDSFKRMRDTHETINTHSSKDPTTSTMPKPNLVSQAADFDSTRKTAVLSSSVSNGNTSFYKRVPVTRVSGAGTLIFSCEKQVRRQRKSFKGSKGIYPFKKDSLDQDSELLSDILQKNKKDISSSELMDRLTSELDSMENKTSVSTASISRLRDLSNLSVASMKSSTTTSERPELPNTTPAISVSSERYISRDITANSGATIIGRCLLSNDKPFHYGSNISKSSTILETRNVRHEYSNSERPKKKASHQINNHVKSLEGPRLTKASQQSPAQLKSPKAALVLKLPWDSNDKVNHPKSFPMPYQNRKPSAKQLEDPNKGHTLPVLFKTEDVGCRQLLEEQDVKCSNLADFKTNALTDAEPNHRGKDKITMGRGGSFKVVRNKDKSTFSSRERSDKASKSRLLSMKRSDASIVRRDLTGLKENRDCKYSKSNRSCKHLKNGEICSYLKSKRHCKHSKNKRACKYSKNENICKHRRDRRTCKQSKKSQARRSRAGKSSQTSNEKIPVSNDRYSKTTNALLERPMISQNKIESKNSKKGIFSFSKKISKGSKLSKPAESDSQDIKGSRASSGSFKISLKKWFSKKTQSQKNQALSDDARGSMQSSGNLEGGSNSAEKNLQPKRSPLTSAKLSPSKQAPNGGGKSPPVKLHDQKEGQIAPALRTALTAERGEAPCSGMLELGQSHQSGAKYNAGTPEKHAKSSRFSKSMPKSVQLSEDKQVRTASKTPLKFPESNASPVPGQSIIPSQHSNKDIADSKVGDDSGVRLNSAQSDGPASRSSKASYTERQRYLRALEKLVDVISISTKSKAEDQTRDLLQEMLIKEGVQEPIAGEASHEALFVGDSLRALAGKIGPPALSKGNSSGIPAEITMQKCSAMRDYSKIPLEAGVQETVTHLNENPRKSPQGPLTKAKSVRTPLQVRSQGTSPKGSSQETRHIKSSQRKLSKTGFQGTPLRDRVLRTVATGNIHELATQRTSKEDTVPKGLEVPAFAVRHMKWKPAKLNPSTKQKSELRVRTNRTSYPIDTNQKDSSTPTNLRDYAMGNVNAPLDNLVDPFRRLECSSYSSPTYECLTTVAVRGGSCSKNYPIICDKGYRVTSEYVRWTEPNSRKAKDGNALSIPPVKDIRDHHARGSAQKCVGTMAEPVDVSHKLLAPSDPAAGEAAQMRRRREGTKHEFVSKMQKISPNSCNKCSLQADTSSSNISKQNFNYNTSSNVRSTPDRQLSRCKVGRRSASMKGVCRPCIRPRNIDQESRITEVTTMGTPTSMQLSDHTIFTSTRDAETETGSRSINERERYFRLSLPSDRCYSMKPFPPLNGRVLNERPALSSNSEDCSKNGLAIGDARRHLLFKYLAKSMYCHVIQERDPNVGVLQSCAIELDQRTGLMIIPAPVDSTRWFQMYKRNLALLSPRNIIVAMAAHIASAFCDKFYFRPMAIPLTYVVIPPKYVLFSSKVKGVRISLYKPKYLQNWTEWDFAALGLQRSVLLQYLARNMDTFLALRGATVVGHCLVERLVGFCEEASLVRELVAENDEIAIKLLKHARKNKRLRGTKDKGMGLAVCCWRNSQVVRQLTSLFRRGVPYRLLFSEREPFTRPQTLSSFTYI</sequence>
<feature type="region of interest" description="Disordered" evidence="1">
    <location>
        <begin position="1162"/>
        <end position="1210"/>
    </location>
</feature>
<feature type="compositionally biased region" description="Basic and acidic residues" evidence="1">
    <location>
        <begin position="1357"/>
        <end position="1368"/>
    </location>
</feature>
<feature type="region of interest" description="Disordered" evidence="1">
    <location>
        <begin position="313"/>
        <end position="367"/>
    </location>
</feature>
<evidence type="ECO:0000313" key="2">
    <source>
        <dbReference type="EnsemblMetazoa" id="XP_022650681"/>
    </source>
</evidence>
<feature type="compositionally biased region" description="Polar residues" evidence="1">
    <location>
        <begin position="1567"/>
        <end position="1584"/>
    </location>
</feature>
<feature type="compositionally biased region" description="Polar residues" evidence="1">
    <location>
        <begin position="1720"/>
        <end position="1733"/>
    </location>
</feature>
<feature type="region of interest" description="Disordered" evidence="1">
    <location>
        <begin position="388"/>
        <end position="433"/>
    </location>
</feature>
<dbReference type="EnsemblMetazoa" id="XM_022794946">
    <property type="protein sequence ID" value="XP_022650681"/>
    <property type="gene ID" value="LOC111245932"/>
</dbReference>
<feature type="region of interest" description="Disordered" evidence="1">
    <location>
        <begin position="1277"/>
        <end position="1335"/>
    </location>
</feature>
<keyword evidence="3" id="KW-1185">Reference proteome</keyword>
<feature type="region of interest" description="Disordered" evidence="1">
    <location>
        <begin position="1037"/>
        <end position="1056"/>
    </location>
</feature>
<feature type="compositionally biased region" description="Basic residues" evidence="1">
    <location>
        <begin position="1277"/>
        <end position="1297"/>
    </location>
</feature>
<evidence type="ECO:0000313" key="3">
    <source>
        <dbReference type="Proteomes" id="UP000594260"/>
    </source>
</evidence>
<dbReference type="OrthoDB" id="10641738at2759"/>
<feature type="compositionally biased region" description="Low complexity" evidence="1">
    <location>
        <begin position="39"/>
        <end position="55"/>
    </location>
</feature>
<feature type="compositionally biased region" description="Polar residues" evidence="1">
    <location>
        <begin position="314"/>
        <end position="327"/>
    </location>
</feature>
<feature type="compositionally biased region" description="Basic and acidic residues" evidence="1">
    <location>
        <begin position="250"/>
        <end position="261"/>
    </location>
</feature>
<feature type="region of interest" description="Disordered" evidence="1">
    <location>
        <begin position="1387"/>
        <end position="1586"/>
    </location>
</feature>
<dbReference type="GeneID" id="111245932"/>
<feature type="compositionally biased region" description="Basic and acidic residues" evidence="1">
    <location>
        <begin position="1185"/>
        <end position="1202"/>
    </location>
</feature>
<feature type="compositionally biased region" description="Polar residues" evidence="1">
    <location>
        <begin position="1387"/>
        <end position="1396"/>
    </location>
</feature>